<dbReference type="AlphaFoldDB" id="A0A914DXB2"/>
<evidence type="ECO:0000313" key="1">
    <source>
        <dbReference type="Proteomes" id="UP000887540"/>
    </source>
</evidence>
<organism evidence="1 2">
    <name type="scientific">Acrobeloides nanus</name>
    <dbReference type="NCBI Taxonomy" id="290746"/>
    <lineage>
        <taxon>Eukaryota</taxon>
        <taxon>Metazoa</taxon>
        <taxon>Ecdysozoa</taxon>
        <taxon>Nematoda</taxon>
        <taxon>Chromadorea</taxon>
        <taxon>Rhabditida</taxon>
        <taxon>Tylenchina</taxon>
        <taxon>Cephalobomorpha</taxon>
        <taxon>Cephaloboidea</taxon>
        <taxon>Cephalobidae</taxon>
        <taxon>Acrobeloides</taxon>
    </lineage>
</organism>
<sequence>MTDTDIRYDCRGVALVKAKSHVSIPSTERRGLATSGTVSDLTAFLLRNSYKSKPSGKYHDSCDYRRVTGRGNAYLNDKYLYSPSYWDASSPRRKVFSEYVYSPFYKLNNTPQPKGYWHDFNDPNYYRRYLNSRYGDYMRDTFRANGSHWSAYTPSSS</sequence>
<reference evidence="2" key="1">
    <citation type="submission" date="2022-11" db="UniProtKB">
        <authorList>
            <consortium name="WormBaseParasite"/>
        </authorList>
    </citation>
    <scope>IDENTIFICATION</scope>
</reference>
<dbReference type="Proteomes" id="UP000887540">
    <property type="component" value="Unplaced"/>
</dbReference>
<keyword evidence="1" id="KW-1185">Reference proteome</keyword>
<protein>
    <submittedName>
        <fullName evidence="2">Uncharacterized protein</fullName>
    </submittedName>
</protein>
<proteinExistence type="predicted"/>
<evidence type="ECO:0000313" key="2">
    <source>
        <dbReference type="WBParaSite" id="ACRNAN_scaffold429.g28413.t1"/>
    </source>
</evidence>
<dbReference type="WBParaSite" id="ACRNAN_scaffold429.g28413.t1">
    <property type="protein sequence ID" value="ACRNAN_scaffold429.g28413.t1"/>
    <property type="gene ID" value="ACRNAN_scaffold429.g28413"/>
</dbReference>
<accession>A0A914DXB2</accession>
<name>A0A914DXB2_9BILA</name>